<evidence type="ECO:0000256" key="1">
    <source>
        <dbReference type="SAM" id="SignalP"/>
    </source>
</evidence>
<evidence type="ECO:0000313" key="2">
    <source>
        <dbReference type="EMBL" id="AIL33918.1"/>
    </source>
</evidence>
<organism evidence="2">
    <name type="scientific">Melanoplus sanguinipes</name>
    <name type="common">Migratory grasshopper</name>
    <dbReference type="NCBI Taxonomy" id="65742"/>
    <lineage>
        <taxon>Eukaryota</taxon>
        <taxon>Metazoa</taxon>
        <taxon>Ecdysozoa</taxon>
        <taxon>Arthropoda</taxon>
        <taxon>Hexapoda</taxon>
        <taxon>Insecta</taxon>
        <taxon>Pterygota</taxon>
        <taxon>Neoptera</taxon>
        <taxon>Polyneoptera</taxon>
        <taxon>Orthoptera</taxon>
        <taxon>Caelifera</taxon>
        <taxon>Acrididea</taxon>
        <taxon>Acridomorpha</taxon>
        <taxon>Acridoidea</taxon>
        <taxon>Acrididae</taxon>
        <taxon>Melanoplinae</taxon>
        <taxon>Melanoplini</taxon>
        <taxon>Melanoplus</taxon>
    </lineage>
</organism>
<protein>
    <submittedName>
        <fullName evidence="2">Oviposition stimulating protein</fullName>
    </submittedName>
</protein>
<gene>
    <name evidence="2" type="primary">OSP</name>
</gene>
<dbReference type="Pfam" id="PF06585">
    <property type="entry name" value="JHBP"/>
    <property type="match status" value="1"/>
</dbReference>
<dbReference type="InterPro" id="IPR010562">
    <property type="entry name" value="Haemolymph_juvenile_hormone-bd"/>
</dbReference>
<evidence type="ECO:0000313" key="3">
    <source>
        <dbReference type="EMBL" id="ALX00027.1"/>
    </source>
</evidence>
<dbReference type="InterPro" id="IPR038606">
    <property type="entry name" value="To_sf"/>
</dbReference>
<reference evidence="2" key="1">
    <citation type="submission" date="2014-05" db="EMBL/GenBank/DDBJ databases">
        <title>Characterization of Melanoplus sanguinipes oviposition stimulating protein expression and re-examination of its potential role in stimulating oviposition.</title>
        <authorList>
            <person name="Erlandson M.A."/>
            <person name="Sieminska E.A."/>
        </authorList>
    </citation>
    <scope>NUCLEOTIDE SEQUENCE</scope>
    <source>
        <tissue evidence="2">Long hyaline tubule</tissue>
    </source>
</reference>
<reference evidence="3" key="3">
    <citation type="submission" date="2015-12" db="EMBL/GenBank/DDBJ databases">
        <authorList>
            <person name="Shamseldin A."/>
            <person name="Moawad H."/>
            <person name="Abd El-Rahim W.M."/>
            <person name="Sadowsky M.J."/>
        </authorList>
    </citation>
    <scope>NUCLEOTIDE SEQUENCE</scope>
</reference>
<dbReference type="EMBL" id="KJ906522">
    <property type="protein sequence ID" value="AIL33918.1"/>
    <property type="molecule type" value="mRNA"/>
</dbReference>
<dbReference type="Gene3D" id="3.15.10.30">
    <property type="entry name" value="Haemolymph juvenile hormone binding protein"/>
    <property type="match status" value="1"/>
</dbReference>
<name>A0A077DHK7_MELSA</name>
<proteinExistence type="evidence at transcript level"/>
<dbReference type="SMART" id="SM00700">
    <property type="entry name" value="JHBP"/>
    <property type="match status" value="1"/>
</dbReference>
<dbReference type="PANTHER" id="PTHR11008">
    <property type="entry name" value="PROTEIN TAKEOUT-LIKE PROTEIN"/>
    <property type="match status" value="1"/>
</dbReference>
<dbReference type="AlphaFoldDB" id="A0A077DHK7"/>
<keyword evidence="1" id="KW-0732">Signal</keyword>
<reference evidence="3" key="2">
    <citation type="journal article" date="2015" name="BMC Genomics">
        <title>Combining RNA-seq and proteomic profiling to identify seminal fluid proteins in the migratory grasshopper Melanoplus sanguinipes (F).</title>
        <authorList>
            <person name="Bonilla M.L."/>
            <person name="Todd C."/>
            <person name="Erlandson M."/>
            <person name="Andres J."/>
        </authorList>
    </citation>
    <scope>NUCLEOTIDE SEQUENCE</scope>
</reference>
<feature type="signal peptide" evidence="1">
    <location>
        <begin position="1"/>
        <end position="19"/>
    </location>
</feature>
<feature type="chain" id="PRO_5014216887" evidence="1">
    <location>
        <begin position="20"/>
        <end position="242"/>
    </location>
</feature>
<accession>A0A077DHK7</accession>
<dbReference type="PANTHER" id="PTHR11008:SF39">
    <property type="entry name" value="CIRCADIAN CLOCK-CONTROLLED PROTEIN-LIKE PROTEIN"/>
    <property type="match status" value="1"/>
</dbReference>
<dbReference type="EMBL" id="KU218647">
    <property type="protein sequence ID" value="ALX00027.1"/>
    <property type="molecule type" value="mRNA"/>
</dbReference>
<dbReference type="GO" id="GO:0005615">
    <property type="term" value="C:extracellular space"/>
    <property type="evidence" value="ECO:0007669"/>
    <property type="project" value="TreeGrafter"/>
</dbReference>
<sequence length="242" mass="26825">MSALQLCYLLAVAITSVTAALPSFVPACKKDDPKLDECFLNTINTIQPQMKKGIPELKIPTMEPLELSKVNVPQFLEEFIHLELENLKIHGAGDFKLINVHVDLKDNEFSGELEIPHLEFGADYNLALEVSNLTVKGKGDIKGTATDCKGNFVLKGELKERNGEKHFHFNQLNVIIRVDKIHATLNGLIKGDVLMGDKHQHGAADMDLWLLLRPTIQDTIAEVAKDIVNGIAEVIVVDELFP</sequence>